<dbReference type="RefSeq" id="WP_258211647.1">
    <property type="nucleotide sequence ID" value="NZ_JANQBD010000001.1"/>
</dbReference>
<gene>
    <name evidence="3" type="ORF">NV381_02395</name>
</gene>
<dbReference type="PANTHER" id="PTHR43228:SF1">
    <property type="entry name" value="TWO-COMPONENT RESPONSE REGULATOR ARR22"/>
    <property type="match status" value="1"/>
</dbReference>
<keyword evidence="4" id="KW-1185">Reference proteome</keyword>
<dbReference type="InterPro" id="IPR052048">
    <property type="entry name" value="ST_Response_Regulator"/>
</dbReference>
<proteinExistence type="predicted"/>
<dbReference type="Proteomes" id="UP001300012">
    <property type="component" value="Unassembled WGS sequence"/>
</dbReference>
<dbReference type="InterPro" id="IPR011006">
    <property type="entry name" value="CheY-like_superfamily"/>
</dbReference>
<feature type="domain" description="Response regulatory" evidence="2">
    <location>
        <begin position="7"/>
        <end position="122"/>
    </location>
</feature>
<keyword evidence="1" id="KW-0597">Phosphoprotein</keyword>
<evidence type="ECO:0000256" key="1">
    <source>
        <dbReference type="PROSITE-ProRule" id="PRU00169"/>
    </source>
</evidence>
<name>A0ABT1YCU9_9BACL</name>
<organism evidence="3 4">
    <name type="scientific">Paenibacillus radicis</name>
    <name type="common">ex Xue et al. 2023</name>
    <dbReference type="NCBI Taxonomy" id="2972489"/>
    <lineage>
        <taxon>Bacteria</taxon>
        <taxon>Bacillati</taxon>
        <taxon>Bacillota</taxon>
        <taxon>Bacilli</taxon>
        <taxon>Bacillales</taxon>
        <taxon>Paenibacillaceae</taxon>
        <taxon>Paenibacillus</taxon>
    </lineage>
</organism>
<evidence type="ECO:0000259" key="2">
    <source>
        <dbReference type="PROSITE" id="PS50110"/>
    </source>
</evidence>
<evidence type="ECO:0000313" key="4">
    <source>
        <dbReference type="Proteomes" id="UP001300012"/>
    </source>
</evidence>
<dbReference type="PROSITE" id="PS50110">
    <property type="entry name" value="RESPONSE_REGULATORY"/>
    <property type="match status" value="1"/>
</dbReference>
<dbReference type="SUPFAM" id="SSF52172">
    <property type="entry name" value="CheY-like"/>
    <property type="match status" value="1"/>
</dbReference>
<dbReference type="PANTHER" id="PTHR43228">
    <property type="entry name" value="TWO-COMPONENT RESPONSE REGULATOR"/>
    <property type="match status" value="1"/>
</dbReference>
<dbReference type="Pfam" id="PF00072">
    <property type="entry name" value="Response_reg"/>
    <property type="match status" value="1"/>
</dbReference>
<reference evidence="3 4" key="1">
    <citation type="submission" date="2022-08" db="EMBL/GenBank/DDBJ databases">
        <title>Paenibacillus endoradicis sp. nov., Paenibacillus radicibacter sp. nov and Paenibacillus pararadicis sp. nov., three cold-adapted plant growth-promoting bacteria isolated from root of Larix gmelinii in Great Khingan.</title>
        <authorList>
            <person name="Xue H."/>
        </authorList>
    </citation>
    <scope>NUCLEOTIDE SEQUENCE [LARGE SCALE GENOMIC DNA]</scope>
    <source>
        <strain evidence="3 4">N5-1-1-5</strain>
    </source>
</reference>
<comment type="caution">
    <text evidence="3">The sequence shown here is derived from an EMBL/GenBank/DDBJ whole genome shotgun (WGS) entry which is preliminary data.</text>
</comment>
<protein>
    <submittedName>
        <fullName evidence="3">Response regulator</fullName>
    </submittedName>
</protein>
<dbReference type="EMBL" id="JANQBD010000001">
    <property type="protein sequence ID" value="MCR8630043.1"/>
    <property type="molecule type" value="Genomic_DNA"/>
</dbReference>
<sequence>MNKTSYQVLVCDDSMLIRKKLRQLLEGMDGIEVLEAVNGREAVEVCRDKCPSVVFLDIVMPEQDGIEALIEIKQMNPSIIVIMASSVGTEGNLRKAIKAGADDFIQKPILPENVELLLAKYIYGKEEQNV</sequence>
<dbReference type="Gene3D" id="3.40.50.2300">
    <property type="match status" value="1"/>
</dbReference>
<dbReference type="InterPro" id="IPR001789">
    <property type="entry name" value="Sig_transdc_resp-reg_receiver"/>
</dbReference>
<accession>A0ABT1YCU9</accession>
<dbReference type="SMART" id="SM00448">
    <property type="entry name" value="REC"/>
    <property type="match status" value="1"/>
</dbReference>
<evidence type="ECO:0000313" key="3">
    <source>
        <dbReference type="EMBL" id="MCR8630043.1"/>
    </source>
</evidence>
<feature type="modified residue" description="4-aspartylphosphate" evidence="1">
    <location>
        <position position="57"/>
    </location>
</feature>